<dbReference type="InterPro" id="IPR035948">
    <property type="entry name" value="YwqG-like_sf"/>
</dbReference>
<name>A0A1G8KSW1_9FIRM</name>
<evidence type="ECO:0000313" key="2">
    <source>
        <dbReference type="Proteomes" id="UP000198656"/>
    </source>
</evidence>
<dbReference type="Proteomes" id="UP000198656">
    <property type="component" value="Unassembled WGS sequence"/>
</dbReference>
<proteinExistence type="predicted"/>
<accession>A0A1G8KSW1</accession>
<dbReference type="Gene3D" id="2.30.320.10">
    <property type="entry name" value="YwqG-like"/>
    <property type="match status" value="1"/>
</dbReference>
<protein>
    <recommendedName>
        <fullName evidence="3">DUF1963 domain-containing protein</fullName>
    </recommendedName>
</protein>
<dbReference type="EMBL" id="FNCP01000040">
    <property type="protein sequence ID" value="SDI46010.1"/>
    <property type="molecule type" value="Genomic_DNA"/>
</dbReference>
<dbReference type="SUPFAM" id="SSF103032">
    <property type="entry name" value="Hypothetical protein YwqG"/>
    <property type="match status" value="1"/>
</dbReference>
<evidence type="ECO:0008006" key="3">
    <source>
        <dbReference type="Google" id="ProtNLM"/>
    </source>
</evidence>
<keyword evidence="2" id="KW-1185">Reference proteome</keyword>
<reference evidence="2" key="1">
    <citation type="submission" date="2016-10" db="EMBL/GenBank/DDBJ databases">
        <authorList>
            <person name="Varghese N."/>
            <person name="Submissions S."/>
        </authorList>
    </citation>
    <scope>NUCLEOTIDE SEQUENCE [LARGE SCALE GENOMIC DNA]</scope>
    <source>
        <strain evidence="2">DSM 8344</strain>
    </source>
</reference>
<dbReference type="InterPro" id="IPR015315">
    <property type="entry name" value="DUF1963"/>
</dbReference>
<dbReference type="AlphaFoldDB" id="A0A1G8KSW1"/>
<sequence>MNFNLKIFEGTDSIKFGMTSEEIQSILKIKSTFFKESEVALYQIENYNDICQVHYEASEDGQIVSAAFRFSAPSVFLDNIQLIGEEAGKVEDLFKLKFKDYEISDHCFVSHKSEIFITLNFGKILTVYITRKGYVEKQKRFYEKALSQSTSLIEKKAKVITTKEEKYCVIRFSPLGKEYHQAWDEAYHEQLYKEYSIDKPLYQMKSELESEYDDYKKIDIPIGISRIGGPVVDLPENLKYPEGYSFLAQIDLALFSKHDKLGLLPDRGYLYFFVKDGDKGLVFYENVEKDKLKRINKEHEDWYFAGRIIGDIWFENELISSRYKIDDNGLTVWDELAGEETSKIYGIFTNVQATENEIKKMMKNKILLLQVGSDFLGTGVQCVYIEEDNLRSMDFSQCIFDYSQT</sequence>
<dbReference type="Pfam" id="PF09234">
    <property type="entry name" value="DUF1963"/>
    <property type="match status" value="1"/>
</dbReference>
<evidence type="ECO:0000313" key="1">
    <source>
        <dbReference type="EMBL" id="SDI46010.1"/>
    </source>
</evidence>
<gene>
    <name evidence="1" type="ORF">SAMN05443529_14023</name>
</gene>
<organism evidence="1 2">
    <name type="scientific">Desulfosporosinus hippei DSM 8344</name>
    <dbReference type="NCBI Taxonomy" id="1121419"/>
    <lineage>
        <taxon>Bacteria</taxon>
        <taxon>Bacillati</taxon>
        <taxon>Bacillota</taxon>
        <taxon>Clostridia</taxon>
        <taxon>Eubacteriales</taxon>
        <taxon>Desulfitobacteriaceae</taxon>
        <taxon>Desulfosporosinus</taxon>
    </lineage>
</organism>